<dbReference type="Proteomes" id="UP001151760">
    <property type="component" value="Unassembled WGS sequence"/>
</dbReference>
<reference evidence="2" key="1">
    <citation type="journal article" date="2022" name="Int. J. Mol. Sci.">
        <title>Draft Genome of Tanacetum Coccineum: Genomic Comparison of Closely Related Tanacetum-Family Plants.</title>
        <authorList>
            <person name="Yamashiro T."/>
            <person name="Shiraishi A."/>
            <person name="Nakayama K."/>
            <person name="Satake H."/>
        </authorList>
    </citation>
    <scope>NUCLEOTIDE SEQUENCE</scope>
</reference>
<gene>
    <name evidence="2" type="ORF">Tco_0682693</name>
</gene>
<name>A0ABQ4XRW3_9ASTR</name>
<evidence type="ECO:0000256" key="1">
    <source>
        <dbReference type="SAM" id="MobiDB-lite"/>
    </source>
</evidence>
<sequence length="133" mass="15085">MGEWLGMDADRSNNIEDSEPLHGSLPAINHMNTHDKNIAGTRTMEAARSEETRTKEAVKNLRKQLQATRTVEPHHMQETMTAEPEERQPRPRPSSKFIPPRLKSQIILHKRLSETVKGPGSSLDNEIVLEQSE</sequence>
<feature type="compositionally biased region" description="Basic and acidic residues" evidence="1">
    <location>
        <begin position="45"/>
        <end position="59"/>
    </location>
</feature>
<proteinExistence type="predicted"/>
<feature type="region of interest" description="Disordered" evidence="1">
    <location>
        <begin position="1"/>
        <end position="133"/>
    </location>
</feature>
<dbReference type="EMBL" id="BQNB010009768">
    <property type="protein sequence ID" value="GJS68128.1"/>
    <property type="molecule type" value="Genomic_DNA"/>
</dbReference>
<reference evidence="2" key="2">
    <citation type="submission" date="2022-01" db="EMBL/GenBank/DDBJ databases">
        <authorList>
            <person name="Yamashiro T."/>
            <person name="Shiraishi A."/>
            <person name="Satake H."/>
            <person name="Nakayama K."/>
        </authorList>
    </citation>
    <scope>NUCLEOTIDE SEQUENCE</scope>
</reference>
<keyword evidence="3" id="KW-1185">Reference proteome</keyword>
<protein>
    <submittedName>
        <fullName evidence="2">Uncharacterized protein</fullName>
    </submittedName>
</protein>
<accession>A0ABQ4XRW3</accession>
<comment type="caution">
    <text evidence="2">The sequence shown here is derived from an EMBL/GenBank/DDBJ whole genome shotgun (WGS) entry which is preliminary data.</text>
</comment>
<organism evidence="2 3">
    <name type="scientific">Tanacetum coccineum</name>
    <dbReference type="NCBI Taxonomy" id="301880"/>
    <lineage>
        <taxon>Eukaryota</taxon>
        <taxon>Viridiplantae</taxon>
        <taxon>Streptophyta</taxon>
        <taxon>Embryophyta</taxon>
        <taxon>Tracheophyta</taxon>
        <taxon>Spermatophyta</taxon>
        <taxon>Magnoliopsida</taxon>
        <taxon>eudicotyledons</taxon>
        <taxon>Gunneridae</taxon>
        <taxon>Pentapetalae</taxon>
        <taxon>asterids</taxon>
        <taxon>campanulids</taxon>
        <taxon>Asterales</taxon>
        <taxon>Asteraceae</taxon>
        <taxon>Asteroideae</taxon>
        <taxon>Anthemideae</taxon>
        <taxon>Anthemidinae</taxon>
        <taxon>Tanacetum</taxon>
    </lineage>
</organism>
<evidence type="ECO:0000313" key="2">
    <source>
        <dbReference type="EMBL" id="GJS68128.1"/>
    </source>
</evidence>
<evidence type="ECO:0000313" key="3">
    <source>
        <dbReference type="Proteomes" id="UP001151760"/>
    </source>
</evidence>